<dbReference type="InterPro" id="IPR009325">
    <property type="entry name" value="DUF983"/>
</dbReference>
<comment type="caution">
    <text evidence="2">The sequence shown here is derived from an EMBL/GenBank/DDBJ whole genome shotgun (WGS) entry which is preliminary data.</text>
</comment>
<feature type="transmembrane region" description="Helical" evidence="1">
    <location>
        <begin position="51"/>
        <end position="68"/>
    </location>
</feature>
<dbReference type="Proteomes" id="UP000614216">
    <property type="component" value="Unassembled WGS sequence"/>
</dbReference>
<proteinExistence type="predicted"/>
<keyword evidence="1" id="KW-1133">Transmembrane helix</keyword>
<keyword evidence="1" id="KW-0472">Membrane</keyword>
<name>A0A937FT40_9BACT</name>
<gene>
    <name evidence="2" type="ORF">JMN32_02145</name>
</gene>
<accession>A0A937FT40</accession>
<keyword evidence="1" id="KW-0812">Transmembrane</keyword>
<dbReference type="Pfam" id="PF06170">
    <property type="entry name" value="DUF983"/>
    <property type="match status" value="1"/>
</dbReference>
<sequence>MHSQCDVCGLHYEREPGFFFGAMYISYAFSVAIFVAVGVALSFLGDFSLEVYLLTIIGVIALFLPFLFRYSRILFLHIFGGVDYEPGYKKKVSEVG</sequence>
<evidence type="ECO:0000313" key="2">
    <source>
        <dbReference type="EMBL" id="MBL6445090.1"/>
    </source>
</evidence>
<dbReference type="EMBL" id="JAEUGD010000004">
    <property type="protein sequence ID" value="MBL6445090.1"/>
    <property type="molecule type" value="Genomic_DNA"/>
</dbReference>
<protein>
    <submittedName>
        <fullName evidence="2">DUF983 domain-containing protein</fullName>
    </submittedName>
</protein>
<evidence type="ECO:0000313" key="3">
    <source>
        <dbReference type="Proteomes" id="UP000614216"/>
    </source>
</evidence>
<evidence type="ECO:0000256" key="1">
    <source>
        <dbReference type="SAM" id="Phobius"/>
    </source>
</evidence>
<dbReference type="AlphaFoldDB" id="A0A937FT40"/>
<reference evidence="2" key="1">
    <citation type="submission" date="2021-01" db="EMBL/GenBank/DDBJ databases">
        <title>Fulvivirga kasyanovii gen. nov., sp nov., a novel member of the phylum Bacteroidetes isolated from seawater in a mussel farm.</title>
        <authorList>
            <person name="Zhao L.-H."/>
            <person name="Wang Z.-J."/>
        </authorList>
    </citation>
    <scope>NUCLEOTIDE SEQUENCE</scope>
    <source>
        <strain evidence="2">29W222</strain>
    </source>
</reference>
<keyword evidence="3" id="KW-1185">Reference proteome</keyword>
<feature type="transmembrane region" description="Helical" evidence="1">
    <location>
        <begin position="24"/>
        <end position="45"/>
    </location>
</feature>
<organism evidence="2 3">
    <name type="scientific">Fulvivirga marina</name>
    <dbReference type="NCBI Taxonomy" id="2494733"/>
    <lineage>
        <taxon>Bacteria</taxon>
        <taxon>Pseudomonadati</taxon>
        <taxon>Bacteroidota</taxon>
        <taxon>Cytophagia</taxon>
        <taxon>Cytophagales</taxon>
        <taxon>Fulvivirgaceae</taxon>
        <taxon>Fulvivirga</taxon>
    </lineage>
</organism>